<keyword evidence="7 8" id="KW-0472">Membrane</keyword>
<evidence type="ECO:0000256" key="4">
    <source>
        <dbReference type="ARBA" id="ARBA00022679"/>
    </source>
</evidence>
<keyword evidence="4" id="KW-0808">Transferase</keyword>
<proteinExistence type="predicted"/>
<dbReference type="GO" id="GO:0005886">
    <property type="term" value="C:plasma membrane"/>
    <property type="evidence" value="ECO:0007669"/>
    <property type="project" value="UniProtKB-SubCell"/>
</dbReference>
<feature type="transmembrane region" description="Helical" evidence="8">
    <location>
        <begin position="12"/>
        <end position="32"/>
    </location>
</feature>
<dbReference type="KEGG" id="moz:MoryE10_28970"/>
<dbReference type="InterPro" id="IPR050297">
    <property type="entry name" value="LipidA_mod_glycosyltrf_83"/>
</dbReference>
<dbReference type="GO" id="GO:0009103">
    <property type="term" value="P:lipopolysaccharide biosynthetic process"/>
    <property type="evidence" value="ECO:0007669"/>
    <property type="project" value="UniProtKB-ARBA"/>
</dbReference>
<evidence type="ECO:0000256" key="7">
    <source>
        <dbReference type="ARBA" id="ARBA00023136"/>
    </source>
</evidence>
<feature type="domain" description="ArnT-like N-terminal" evidence="9">
    <location>
        <begin position="46"/>
        <end position="248"/>
    </location>
</feature>
<organism evidence="10 11">
    <name type="scientific">Methylogaea oryzae</name>
    <dbReference type="NCBI Taxonomy" id="1295382"/>
    <lineage>
        <taxon>Bacteria</taxon>
        <taxon>Pseudomonadati</taxon>
        <taxon>Pseudomonadota</taxon>
        <taxon>Gammaproteobacteria</taxon>
        <taxon>Methylococcales</taxon>
        <taxon>Methylococcaceae</taxon>
        <taxon>Methylogaea</taxon>
    </lineage>
</organism>
<feature type="transmembrane region" description="Helical" evidence="8">
    <location>
        <begin position="96"/>
        <end position="116"/>
    </location>
</feature>
<name>A0A8D4VR49_9GAMM</name>
<dbReference type="PANTHER" id="PTHR33908:SF11">
    <property type="entry name" value="MEMBRANE PROTEIN"/>
    <property type="match status" value="1"/>
</dbReference>
<feature type="transmembrane region" description="Helical" evidence="8">
    <location>
        <begin position="278"/>
        <end position="298"/>
    </location>
</feature>
<evidence type="ECO:0000313" key="10">
    <source>
        <dbReference type="EMBL" id="BBL72291.1"/>
    </source>
</evidence>
<evidence type="ECO:0000256" key="3">
    <source>
        <dbReference type="ARBA" id="ARBA00022676"/>
    </source>
</evidence>
<dbReference type="GO" id="GO:0006493">
    <property type="term" value="P:protein O-linked glycosylation"/>
    <property type="evidence" value="ECO:0007669"/>
    <property type="project" value="InterPro"/>
</dbReference>
<keyword evidence="6 8" id="KW-1133">Transmembrane helix</keyword>
<evidence type="ECO:0000259" key="9">
    <source>
        <dbReference type="Pfam" id="PF02366"/>
    </source>
</evidence>
<dbReference type="GO" id="GO:0016763">
    <property type="term" value="F:pentosyltransferase activity"/>
    <property type="evidence" value="ECO:0007669"/>
    <property type="project" value="TreeGrafter"/>
</dbReference>
<dbReference type="RefSeq" id="WP_156302488.1">
    <property type="nucleotide sequence ID" value="NZ_AP019782.1"/>
</dbReference>
<evidence type="ECO:0000313" key="11">
    <source>
        <dbReference type="Proteomes" id="UP000824988"/>
    </source>
</evidence>
<keyword evidence="11" id="KW-1185">Reference proteome</keyword>
<keyword evidence="2" id="KW-1003">Cell membrane</keyword>
<dbReference type="Proteomes" id="UP000824988">
    <property type="component" value="Chromosome"/>
</dbReference>
<feature type="transmembrane region" description="Helical" evidence="8">
    <location>
        <begin position="332"/>
        <end position="350"/>
    </location>
</feature>
<feature type="transmembrane region" description="Helical" evidence="8">
    <location>
        <begin position="362"/>
        <end position="382"/>
    </location>
</feature>
<dbReference type="Pfam" id="PF02366">
    <property type="entry name" value="PMT"/>
    <property type="match status" value="1"/>
</dbReference>
<evidence type="ECO:0000256" key="1">
    <source>
        <dbReference type="ARBA" id="ARBA00004651"/>
    </source>
</evidence>
<gene>
    <name evidence="10" type="ORF">MoryE10_28970</name>
</gene>
<evidence type="ECO:0000256" key="8">
    <source>
        <dbReference type="SAM" id="Phobius"/>
    </source>
</evidence>
<dbReference type="EMBL" id="AP019782">
    <property type="protein sequence ID" value="BBL72291.1"/>
    <property type="molecule type" value="Genomic_DNA"/>
</dbReference>
<feature type="transmembrane region" description="Helical" evidence="8">
    <location>
        <begin position="225"/>
        <end position="245"/>
    </location>
</feature>
<keyword evidence="3" id="KW-0328">Glycosyltransferase</keyword>
<feature type="transmembrane region" description="Helical" evidence="8">
    <location>
        <begin position="423"/>
        <end position="444"/>
    </location>
</feature>
<protein>
    <recommendedName>
        <fullName evidence="9">ArnT-like N-terminal domain-containing protein</fullName>
    </recommendedName>
</protein>
<feature type="transmembrane region" description="Helical" evidence="8">
    <location>
        <begin position="128"/>
        <end position="145"/>
    </location>
</feature>
<dbReference type="AlphaFoldDB" id="A0A8D4VR49"/>
<accession>A0A8D4VR49</accession>
<reference evidence="10" key="1">
    <citation type="submission" date="2019-06" db="EMBL/GenBank/DDBJ databases">
        <title>Complete genome sequence of Methylogaea oryzae strain JCM16910.</title>
        <authorList>
            <person name="Asakawa S."/>
        </authorList>
    </citation>
    <scope>NUCLEOTIDE SEQUENCE</scope>
    <source>
        <strain evidence="10">E10</strain>
    </source>
</reference>
<comment type="subcellular location">
    <subcellularLocation>
        <location evidence="1">Cell membrane</location>
        <topology evidence="1">Multi-pass membrane protein</topology>
    </subcellularLocation>
</comment>
<feature type="transmembrane region" description="Helical" evidence="8">
    <location>
        <begin position="310"/>
        <end position="326"/>
    </location>
</feature>
<dbReference type="PANTHER" id="PTHR33908">
    <property type="entry name" value="MANNOSYLTRANSFERASE YKCB-RELATED"/>
    <property type="match status" value="1"/>
</dbReference>
<evidence type="ECO:0000256" key="6">
    <source>
        <dbReference type="ARBA" id="ARBA00022989"/>
    </source>
</evidence>
<keyword evidence="5 8" id="KW-0812">Transmembrane</keyword>
<dbReference type="GO" id="GO:0000030">
    <property type="term" value="F:mannosyltransferase activity"/>
    <property type="evidence" value="ECO:0007669"/>
    <property type="project" value="InterPro"/>
</dbReference>
<feature type="transmembrane region" description="Helical" evidence="8">
    <location>
        <begin position="394"/>
        <end position="411"/>
    </location>
</feature>
<sequence length="552" mass="60844">MPIPPKPSGNLAGLLARHAYLAIALIALWVAAAGTSQLPLNGHEVYVAETAREMQERGDWLIPHFNGQLRLNKPPLNYWLTGAMAWLAGQQPIEDWHARAVSVLAATGLAVLTLALGRRLYSDRRVSLLGALLLVSSLGFFSYSHDARPEMLYALCCMAGYTALAEARHRQQRNQNSAAAAYAMWLAFALATLAKGPHVPAMLLAGSVGFLHWRERQSWRAIGRLLRPLTGILLAAAIAAPWWWWLRRHIGADTLSHSQLGGALLKLDWRQILNPYHFIRILQLLLPWSLLLPLALGLAWRQRLLSRESLWLLTLIAVSAVILGFGSQRRWFYMLPLLPALCLPLAEALVKLADDAGRRRWLANAVTGLWLLVAATSVFLFFRPGCCDEGNWPALLAALAVAVAWLAALIVRLRRPENGWSGLAGSSLALAAMLALLGDSPALWGPERFDVRQALTAVAPHLDADTQIVSLGDSPMACIFYLQRQVTRVDSLEELSETLARARRPTLVIVDNGRVAELPAAWRQERLAAMPDGTEEPKTFLLLQPPRPTDSP</sequence>
<dbReference type="InterPro" id="IPR003342">
    <property type="entry name" value="ArnT-like_N"/>
</dbReference>
<evidence type="ECO:0000256" key="5">
    <source>
        <dbReference type="ARBA" id="ARBA00022692"/>
    </source>
</evidence>
<feature type="transmembrane region" description="Helical" evidence="8">
    <location>
        <begin position="197"/>
        <end position="213"/>
    </location>
</feature>
<evidence type="ECO:0000256" key="2">
    <source>
        <dbReference type="ARBA" id="ARBA00022475"/>
    </source>
</evidence>